<keyword evidence="2" id="KW-1185">Reference proteome</keyword>
<reference evidence="1" key="1">
    <citation type="submission" date="2022-06" db="EMBL/GenBank/DDBJ databases">
        <title>Aquibacillus sp. a new bacterium isolated from soil saline samples.</title>
        <authorList>
            <person name="Galisteo C."/>
            <person name="De La Haba R."/>
            <person name="Sanchez-Porro C."/>
            <person name="Ventosa A."/>
        </authorList>
    </citation>
    <scope>NUCLEOTIDE SEQUENCE</scope>
    <source>
        <strain evidence="1">JCM 12387</strain>
    </source>
</reference>
<proteinExistence type="predicted"/>
<comment type="caution">
    <text evidence="1">The sequence shown here is derived from an EMBL/GenBank/DDBJ whole genome shotgun (WGS) entry which is preliminary data.</text>
</comment>
<accession>A0A9X3WM84</accession>
<dbReference type="RefSeq" id="WP_259869404.1">
    <property type="nucleotide sequence ID" value="NZ_JAMQJZ010000010.1"/>
</dbReference>
<dbReference type="Proteomes" id="UP001145072">
    <property type="component" value="Unassembled WGS sequence"/>
</dbReference>
<dbReference type="EMBL" id="JAMQJZ010000010">
    <property type="protein sequence ID" value="MDC3421395.1"/>
    <property type="molecule type" value="Genomic_DNA"/>
</dbReference>
<sequence>MKVYFLYHKGEYGPYSLTKDDIDDKPYSDYLSVQSINAESYTDKELHHEFFYVNNHPLSNVFGLGSIFVTVIMNDEKVVGAFSVKNGMTYSLLEEEE</sequence>
<gene>
    <name evidence="1" type="ORF">NC661_13545</name>
</gene>
<protein>
    <submittedName>
        <fullName evidence="1">Uncharacterized protein</fullName>
    </submittedName>
</protein>
<evidence type="ECO:0000313" key="1">
    <source>
        <dbReference type="EMBL" id="MDC3421395.1"/>
    </source>
</evidence>
<dbReference type="AlphaFoldDB" id="A0A9X3WM84"/>
<evidence type="ECO:0000313" key="2">
    <source>
        <dbReference type="Proteomes" id="UP001145072"/>
    </source>
</evidence>
<organism evidence="1 2">
    <name type="scientific">Aquibacillus koreensis</name>
    <dbReference type="NCBI Taxonomy" id="279446"/>
    <lineage>
        <taxon>Bacteria</taxon>
        <taxon>Bacillati</taxon>
        <taxon>Bacillota</taxon>
        <taxon>Bacilli</taxon>
        <taxon>Bacillales</taxon>
        <taxon>Bacillaceae</taxon>
        <taxon>Aquibacillus</taxon>
    </lineage>
</organism>
<name>A0A9X3WM84_9BACI</name>